<dbReference type="STRING" id="45056.Lade_1011"/>
<dbReference type="KEGG" id="ladl:NCTC12735_00571"/>
<organism evidence="2 4">
    <name type="scientific">Legionella adelaidensis</name>
    <dbReference type="NCBI Taxonomy" id="45056"/>
    <lineage>
        <taxon>Bacteria</taxon>
        <taxon>Pseudomonadati</taxon>
        <taxon>Pseudomonadota</taxon>
        <taxon>Gammaproteobacteria</taxon>
        <taxon>Legionellales</taxon>
        <taxon>Legionellaceae</taxon>
        <taxon>Legionella</taxon>
    </lineage>
</organism>
<evidence type="ECO:0000313" key="5">
    <source>
        <dbReference type="Proteomes" id="UP000281170"/>
    </source>
</evidence>
<sequence>MKKYLELKWLCLLLLNVLFIVFITVKQESSGNQTKELITLDKKIASIQSQLQKPIEKPDLSPITHDLKQLGEFIQQLQNKDDHQLGEIFTTEQIAIKKQLDGITDLLRHLDEKKQPVKILPESQLPFKILSIDSIQEVPVASVAYKYKTQALEKGDSLGGWSVLFIDFVKQIIEFENGNKEHVIAHLQHQEMGDA</sequence>
<dbReference type="EMBL" id="LNKA01000001">
    <property type="protein sequence ID" value="KTC66353.1"/>
    <property type="molecule type" value="Genomic_DNA"/>
</dbReference>
<name>A0A0W0R5H1_9GAMM</name>
<keyword evidence="1" id="KW-1133">Transmembrane helix</keyword>
<keyword evidence="1" id="KW-0812">Transmembrane</keyword>
<protein>
    <submittedName>
        <fullName evidence="2">Uncharacterized protein</fullName>
    </submittedName>
</protein>
<keyword evidence="4" id="KW-1185">Reference proteome</keyword>
<dbReference type="OrthoDB" id="5652867at2"/>
<reference evidence="3 5" key="2">
    <citation type="submission" date="2018-12" db="EMBL/GenBank/DDBJ databases">
        <authorList>
            <consortium name="Pathogen Informatics"/>
        </authorList>
    </citation>
    <scope>NUCLEOTIDE SEQUENCE [LARGE SCALE GENOMIC DNA]</scope>
    <source>
        <strain evidence="3 5">NCTC12735</strain>
        <plasmid evidence="5">9</plasmid>
    </source>
</reference>
<dbReference type="Proteomes" id="UP000054859">
    <property type="component" value="Unassembled WGS sequence"/>
</dbReference>
<feature type="transmembrane region" description="Helical" evidence="1">
    <location>
        <begin position="7"/>
        <end position="25"/>
    </location>
</feature>
<evidence type="ECO:0000313" key="2">
    <source>
        <dbReference type="EMBL" id="KTC66353.1"/>
    </source>
</evidence>
<evidence type="ECO:0000313" key="4">
    <source>
        <dbReference type="Proteomes" id="UP000054859"/>
    </source>
</evidence>
<dbReference type="PATRIC" id="fig|45056.6.peg.1048"/>
<evidence type="ECO:0000313" key="3">
    <source>
        <dbReference type="EMBL" id="VEH84951.1"/>
    </source>
</evidence>
<proteinExistence type="predicted"/>
<keyword evidence="3" id="KW-0614">Plasmid</keyword>
<dbReference type="AlphaFoldDB" id="A0A0W0R5H1"/>
<dbReference type="Proteomes" id="UP000281170">
    <property type="component" value="Plasmid 9"/>
</dbReference>
<accession>A0A0W0R5H1</accession>
<keyword evidence="1" id="KW-0472">Membrane</keyword>
<geneLocation type="plasmid" evidence="3 5">
    <name>9</name>
</geneLocation>
<evidence type="ECO:0000256" key="1">
    <source>
        <dbReference type="SAM" id="Phobius"/>
    </source>
</evidence>
<gene>
    <name evidence="2" type="ORF">Lade_1011</name>
    <name evidence="3" type="ORF">NCTC12735_00571</name>
</gene>
<dbReference type="RefSeq" id="WP_058462035.1">
    <property type="nucleotide sequence ID" value="NZ_CAAAHS010000002.1"/>
</dbReference>
<reference evidence="2 4" key="1">
    <citation type="submission" date="2015-11" db="EMBL/GenBank/DDBJ databases">
        <title>Identification of large and diverse effector repertoires of 38 Legionella species.</title>
        <authorList>
            <person name="Burstein D."/>
            <person name="Amaro F."/>
            <person name="Zusman T."/>
            <person name="Lifshitz Z."/>
            <person name="Cohen O."/>
            <person name="Gilbert J.A."/>
            <person name="Pupko T."/>
            <person name="Shuman H.A."/>
            <person name="Segal G."/>
        </authorList>
    </citation>
    <scope>NUCLEOTIDE SEQUENCE [LARGE SCALE GENOMIC DNA]</scope>
    <source>
        <strain evidence="2 4">1762-AUS-E</strain>
    </source>
</reference>
<dbReference type="EMBL" id="LR134418">
    <property type="protein sequence ID" value="VEH84951.1"/>
    <property type="molecule type" value="Genomic_DNA"/>
</dbReference>